<gene>
    <name evidence="1" type="ORF">CK203_099550</name>
</gene>
<evidence type="ECO:0000313" key="2">
    <source>
        <dbReference type="Proteomes" id="UP000288805"/>
    </source>
</evidence>
<proteinExistence type="predicted"/>
<sequence>MEEVLPTIIPSTEKAKLKGKVEQCKSTLAEKISQPMMNRIEEKGKSSQTATMDLMIVPTSPVFKCIPRSRRSEGQPPFIEDKSEVQPRRLENGDLQVLKEVVTILLPNLQLIFRDDTQKSIKSLRDQTKKELFPIKKIDEGFNPKAYKLLAKAGYDFISSSQLGELSPRLQVKRCMALTKLKGS</sequence>
<dbReference type="AlphaFoldDB" id="A0A438CJ18"/>
<protein>
    <submittedName>
        <fullName evidence="1">Uncharacterized protein</fullName>
    </submittedName>
</protein>
<name>A0A438CJ18_VITVI</name>
<organism evidence="1 2">
    <name type="scientific">Vitis vinifera</name>
    <name type="common">Grape</name>
    <dbReference type="NCBI Taxonomy" id="29760"/>
    <lineage>
        <taxon>Eukaryota</taxon>
        <taxon>Viridiplantae</taxon>
        <taxon>Streptophyta</taxon>
        <taxon>Embryophyta</taxon>
        <taxon>Tracheophyta</taxon>
        <taxon>Spermatophyta</taxon>
        <taxon>Magnoliopsida</taxon>
        <taxon>eudicotyledons</taxon>
        <taxon>Gunneridae</taxon>
        <taxon>Pentapetalae</taxon>
        <taxon>rosids</taxon>
        <taxon>Vitales</taxon>
        <taxon>Vitaceae</taxon>
        <taxon>Viteae</taxon>
        <taxon>Vitis</taxon>
    </lineage>
</organism>
<evidence type="ECO:0000313" key="1">
    <source>
        <dbReference type="EMBL" id="RVW23208.1"/>
    </source>
</evidence>
<dbReference type="Proteomes" id="UP000288805">
    <property type="component" value="Unassembled WGS sequence"/>
</dbReference>
<reference evidence="1 2" key="1">
    <citation type="journal article" date="2018" name="PLoS Genet.">
        <title>Population sequencing reveals clonal diversity and ancestral inbreeding in the grapevine cultivar Chardonnay.</title>
        <authorList>
            <person name="Roach M.J."/>
            <person name="Johnson D.L."/>
            <person name="Bohlmann J."/>
            <person name="van Vuuren H.J."/>
            <person name="Jones S.J."/>
            <person name="Pretorius I.S."/>
            <person name="Schmidt S.A."/>
            <person name="Borneman A.R."/>
        </authorList>
    </citation>
    <scope>NUCLEOTIDE SEQUENCE [LARGE SCALE GENOMIC DNA]</scope>
    <source>
        <strain evidence="2">cv. Chardonnay</strain>
        <tissue evidence="1">Leaf</tissue>
    </source>
</reference>
<comment type="caution">
    <text evidence="1">The sequence shown here is derived from an EMBL/GenBank/DDBJ whole genome shotgun (WGS) entry which is preliminary data.</text>
</comment>
<dbReference type="EMBL" id="QGNW01002203">
    <property type="protein sequence ID" value="RVW23208.1"/>
    <property type="molecule type" value="Genomic_DNA"/>
</dbReference>
<accession>A0A438CJ18</accession>